<protein>
    <recommendedName>
        <fullName evidence="4">Tim44-like domain-containing protein</fullName>
    </recommendedName>
</protein>
<proteinExistence type="predicted"/>
<name>A0ABT7QJU2_9GAMM</name>
<dbReference type="EMBL" id="JANQAO010000001">
    <property type="protein sequence ID" value="MDM5146976.1"/>
    <property type="molecule type" value="Genomic_DNA"/>
</dbReference>
<gene>
    <name evidence="2" type="ORF">NQX30_01055</name>
</gene>
<keyword evidence="3" id="KW-1185">Reference proteome</keyword>
<evidence type="ECO:0008006" key="4">
    <source>
        <dbReference type="Google" id="ProtNLM"/>
    </source>
</evidence>
<keyword evidence="1" id="KW-0812">Transmembrane</keyword>
<organism evidence="2 3">
    <name type="scientific">Candidatus Doriopsillibacter californiensis</name>
    <dbReference type="NCBI Taxonomy" id="2970740"/>
    <lineage>
        <taxon>Bacteria</taxon>
        <taxon>Pseudomonadati</taxon>
        <taxon>Pseudomonadota</taxon>
        <taxon>Gammaproteobacteria</taxon>
        <taxon>Candidatus Tethybacterales</taxon>
        <taxon>Candidatus Persebacteraceae</taxon>
        <taxon>Candidatus Doriopsillibacter</taxon>
    </lineage>
</organism>
<accession>A0ABT7QJU2</accession>
<sequence>MKFFIKFIATILIVVGAWLSVIGYSYRAEEASHREFAVPMSQPLVNIARNLPAATKDSFLFSQYGLLPLFGGIGGVLIFISVLLSNIANREKKSILSELSKKDTRIKLPSSAQGAETVSAPNSDVVADNTEEENFANDDSSMPNQSEGLSDDIKTYGNFEDLLDINTLVSLSQSHLGQEECQRIMQMFRPDLLEHKEILSEESLHEITKRILESVILRHRRQEKDITSDQFRIQDRRLSEIEKGTVVRRYFPRDKDISPEAKKHVGKVYDFNMQSEIQQNYLSEADDWIDISLRNAKQVLSMSIDEDSSS</sequence>
<feature type="transmembrane region" description="Helical" evidence="1">
    <location>
        <begin position="66"/>
        <end position="88"/>
    </location>
</feature>
<keyword evidence="1" id="KW-0472">Membrane</keyword>
<evidence type="ECO:0000313" key="2">
    <source>
        <dbReference type="EMBL" id="MDM5146976.1"/>
    </source>
</evidence>
<evidence type="ECO:0000256" key="1">
    <source>
        <dbReference type="SAM" id="Phobius"/>
    </source>
</evidence>
<reference evidence="2" key="2">
    <citation type="journal article" date="2023" name="Microbiome">
        <title>Synthase-selected sorting approach identifies a beta-lactone synthase in a nudibranch symbiotic bacterium.</title>
        <authorList>
            <person name="Dzunkova M."/>
            <person name="La Clair J.J."/>
            <person name="Tyml T."/>
            <person name="Doud D."/>
            <person name="Schulz F."/>
            <person name="Piquer-Esteban S."/>
            <person name="Porcel Sanchis D."/>
            <person name="Osborn A."/>
            <person name="Robinson D."/>
            <person name="Louie K.B."/>
            <person name="Bowen B.P."/>
            <person name="Bowers R.M."/>
            <person name="Lee J."/>
            <person name="Arnau V."/>
            <person name="Diaz-Villanueva W."/>
            <person name="Stepanauskas R."/>
            <person name="Gosliner T."/>
            <person name="Date S.V."/>
            <person name="Northen T.R."/>
            <person name="Cheng J.F."/>
            <person name="Burkart M.D."/>
            <person name="Woyke T."/>
        </authorList>
    </citation>
    <scope>NUCLEOTIDE SEQUENCE</scope>
    <source>
        <strain evidence="2">Df01</strain>
    </source>
</reference>
<feature type="transmembrane region" description="Helical" evidence="1">
    <location>
        <begin position="7"/>
        <end position="26"/>
    </location>
</feature>
<reference evidence="2" key="1">
    <citation type="submission" date="2022-08" db="EMBL/GenBank/DDBJ databases">
        <authorList>
            <person name="Dzunkova M."/>
            <person name="La Clair J."/>
            <person name="Tyml T."/>
            <person name="Doud D."/>
            <person name="Schulz F."/>
            <person name="Piquer S."/>
            <person name="Porcel Sanchis D."/>
            <person name="Osborn A."/>
            <person name="Robinson D."/>
            <person name="Louie K.B."/>
            <person name="Bowen B.P."/>
            <person name="Bowers R."/>
            <person name="Lee J."/>
            <person name="Arnau Llombart V."/>
            <person name="Diaz Villanueva W."/>
            <person name="Gosliner T."/>
            <person name="Northen T."/>
            <person name="Cheng J.-F."/>
            <person name="Burkart M.D."/>
            <person name="Woyke T."/>
        </authorList>
    </citation>
    <scope>NUCLEOTIDE SEQUENCE</scope>
    <source>
        <strain evidence="2">Df01</strain>
    </source>
</reference>
<comment type="caution">
    <text evidence="2">The sequence shown here is derived from an EMBL/GenBank/DDBJ whole genome shotgun (WGS) entry which is preliminary data.</text>
</comment>
<dbReference type="Proteomes" id="UP001168167">
    <property type="component" value="Unassembled WGS sequence"/>
</dbReference>
<evidence type="ECO:0000313" key="3">
    <source>
        <dbReference type="Proteomes" id="UP001168167"/>
    </source>
</evidence>
<keyword evidence="1" id="KW-1133">Transmembrane helix</keyword>